<comment type="caution">
    <text evidence="2">The sequence shown here is derived from an EMBL/GenBank/DDBJ whole genome shotgun (WGS) entry which is preliminary data.</text>
</comment>
<proteinExistence type="predicted"/>
<feature type="region of interest" description="Disordered" evidence="1">
    <location>
        <begin position="1"/>
        <end position="77"/>
    </location>
</feature>
<evidence type="ECO:0000256" key="1">
    <source>
        <dbReference type="SAM" id="MobiDB-lite"/>
    </source>
</evidence>
<organism evidence="2 3">
    <name type="scientific">Streptomyces cinnamoneus</name>
    <name type="common">Streptoverticillium cinnamoneum</name>
    <dbReference type="NCBI Taxonomy" id="53446"/>
    <lineage>
        <taxon>Bacteria</taxon>
        <taxon>Bacillati</taxon>
        <taxon>Actinomycetota</taxon>
        <taxon>Actinomycetes</taxon>
        <taxon>Kitasatosporales</taxon>
        <taxon>Streptomycetaceae</taxon>
        <taxon>Streptomyces</taxon>
        <taxon>Streptomyces cinnamoneus group</taxon>
    </lineage>
</organism>
<name>A0A2G1XMJ6_STRCJ</name>
<keyword evidence="3" id="KW-1185">Reference proteome</keyword>
<dbReference type="Proteomes" id="UP000222531">
    <property type="component" value="Unassembled WGS sequence"/>
</dbReference>
<evidence type="ECO:0000313" key="2">
    <source>
        <dbReference type="EMBL" id="PHQ52458.1"/>
    </source>
</evidence>
<evidence type="ECO:0000313" key="3">
    <source>
        <dbReference type="Proteomes" id="UP000222531"/>
    </source>
</evidence>
<accession>A0A2G1XMJ6</accession>
<gene>
    <name evidence="2" type="ORF">BLA24_06645</name>
</gene>
<dbReference type="AlphaFoldDB" id="A0A2G1XMJ6"/>
<sequence length="77" mass="7984">MGSPTDPRQAIMASHHSHLTPDLPPIIEVPDLPGAQHPSRSARDDSDAEPVTSSPHASGAHQEVDGRHKHAGEGSGG</sequence>
<reference evidence="2 3" key="1">
    <citation type="journal article" date="2017" name="Biochemistry">
        <title>Identification of the Biosynthetic Pathway for the Antibiotic Bicyclomycin.</title>
        <authorList>
            <person name="Patteson J."/>
            <person name="Cai W."/>
            <person name="Johnson R.A."/>
            <person name="Santa Maria K."/>
            <person name="Li B."/>
        </authorList>
    </citation>
    <scope>NUCLEOTIDE SEQUENCE [LARGE SCALE GENOMIC DNA]</scope>
    <source>
        <strain evidence="2 3">ATCC 21532</strain>
    </source>
</reference>
<dbReference type="EMBL" id="NHZO01000081">
    <property type="protein sequence ID" value="PHQ52458.1"/>
    <property type="molecule type" value="Genomic_DNA"/>
</dbReference>
<protein>
    <submittedName>
        <fullName evidence="2">Uncharacterized protein</fullName>
    </submittedName>
</protein>